<comment type="caution">
    <text evidence="1">The sequence shown here is derived from an EMBL/GenBank/DDBJ whole genome shotgun (WGS) entry which is preliminary data.</text>
</comment>
<gene>
    <name evidence="1" type="ORF">AYI68_g2362</name>
</gene>
<evidence type="ECO:0000313" key="1">
    <source>
        <dbReference type="EMBL" id="OLY83497.1"/>
    </source>
</evidence>
<sequence>MYNSAMGNVMLNHDLTESGAYPNGFAPEVDAWIEMAEFSDIDASVSVSNEAPALGIDLDPYFNYMEEPVMEDLISS</sequence>
<organism evidence="1 2">
    <name type="scientific">Smittium mucronatum</name>
    <dbReference type="NCBI Taxonomy" id="133383"/>
    <lineage>
        <taxon>Eukaryota</taxon>
        <taxon>Fungi</taxon>
        <taxon>Fungi incertae sedis</taxon>
        <taxon>Zoopagomycota</taxon>
        <taxon>Kickxellomycotina</taxon>
        <taxon>Harpellomycetes</taxon>
        <taxon>Harpellales</taxon>
        <taxon>Legeriomycetaceae</taxon>
        <taxon>Smittium</taxon>
    </lineage>
</organism>
<accession>A0A1R0H2Y9</accession>
<protein>
    <submittedName>
        <fullName evidence="1">Uncharacterized protein</fullName>
    </submittedName>
</protein>
<reference evidence="1 2" key="1">
    <citation type="journal article" date="2016" name="Mol. Biol. Evol.">
        <title>Genome-Wide Survey of Gut Fungi (Harpellales) Reveals the First Horizontally Transferred Ubiquitin Gene from a Mosquito Host.</title>
        <authorList>
            <person name="Wang Y."/>
            <person name="White M.M."/>
            <person name="Kvist S."/>
            <person name="Moncalvo J.M."/>
        </authorList>
    </citation>
    <scope>NUCLEOTIDE SEQUENCE [LARGE SCALE GENOMIC DNA]</scope>
    <source>
        <strain evidence="1 2">ALG-7-W6</strain>
    </source>
</reference>
<keyword evidence="2" id="KW-1185">Reference proteome</keyword>
<evidence type="ECO:0000313" key="2">
    <source>
        <dbReference type="Proteomes" id="UP000187455"/>
    </source>
</evidence>
<dbReference type="AlphaFoldDB" id="A0A1R0H2Y9"/>
<proteinExistence type="predicted"/>
<dbReference type="EMBL" id="LSSL01000877">
    <property type="protein sequence ID" value="OLY83497.1"/>
    <property type="molecule type" value="Genomic_DNA"/>
</dbReference>
<dbReference type="Proteomes" id="UP000187455">
    <property type="component" value="Unassembled WGS sequence"/>
</dbReference>
<name>A0A1R0H2Y9_9FUNG</name>